<feature type="compositionally biased region" description="Acidic residues" evidence="1">
    <location>
        <begin position="73"/>
        <end position="90"/>
    </location>
</feature>
<evidence type="ECO:0000259" key="3">
    <source>
        <dbReference type="Pfam" id="PF09413"/>
    </source>
</evidence>
<evidence type="ECO:0000256" key="2">
    <source>
        <dbReference type="SAM" id="Phobius"/>
    </source>
</evidence>
<reference evidence="4 5" key="1">
    <citation type="submission" date="2022-03" db="EMBL/GenBank/DDBJ databases">
        <title>Complete genome sequence of Lysobacter capsici VKM B-2533 and Lysobacter gummosus 10.1.1, promising sources of lytic agents.</title>
        <authorList>
            <person name="Tarlachkov S.V."/>
            <person name="Kudryakova I.V."/>
            <person name="Afoshin A.S."/>
            <person name="Leontyevskaya E.A."/>
            <person name="Leontyevskaya N.V."/>
        </authorList>
    </citation>
    <scope>NUCLEOTIDE SEQUENCE [LARGE SCALE GENOMIC DNA]</scope>
    <source>
        <strain evidence="4 5">10.1.1</strain>
    </source>
</reference>
<dbReference type="RefSeq" id="WP_083512255.1">
    <property type="nucleotide sequence ID" value="NZ_CP011131.1"/>
</dbReference>
<keyword evidence="5" id="KW-1185">Reference proteome</keyword>
<dbReference type="InterPro" id="IPR018551">
    <property type="entry name" value="DUF2007"/>
</dbReference>
<keyword evidence="2" id="KW-0812">Transmembrane</keyword>
<dbReference type="Pfam" id="PF09413">
    <property type="entry name" value="DUF2007"/>
    <property type="match status" value="1"/>
</dbReference>
<keyword evidence="2" id="KW-1133">Transmembrane helix</keyword>
<dbReference type="Proteomes" id="UP000829194">
    <property type="component" value="Chromosome"/>
</dbReference>
<evidence type="ECO:0000256" key="1">
    <source>
        <dbReference type="SAM" id="MobiDB-lite"/>
    </source>
</evidence>
<feature type="region of interest" description="Disordered" evidence="1">
    <location>
        <begin position="70"/>
        <end position="108"/>
    </location>
</feature>
<sequence>MQIVYHAAHSADAQLVHGLLAQEGIQSFVFGGALEAGAGLLPVGGSVRVEVADEEAARAREIIEEWQAAAVPLDDDEGEPADRDFGDDDTPEHVESENVYRPLNQRKPPPSGFAMAGTVIALVIGALLGALVTGVVMQPGVSEQDVDYNADGVADERLVYEGQQLIRTEADRNSDGSADQVIQYDPRGLPTAAEEDQDFNGVRETTTSYRDGLWVERSADYNGDGAPELQQTALRGVPHTDQWLDAQGRVIKRNLYTGGRLTGGEIDSDGDGVLDTVRIFDDRGEIRSTRPVQAQ</sequence>
<proteinExistence type="predicted"/>
<evidence type="ECO:0000313" key="4">
    <source>
        <dbReference type="EMBL" id="UNP30153.1"/>
    </source>
</evidence>
<accession>A0ABY3XC08</accession>
<protein>
    <submittedName>
        <fullName evidence="4">DUF2007 domain-containing protein</fullName>
    </submittedName>
</protein>
<keyword evidence="2" id="KW-0472">Membrane</keyword>
<gene>
    <name evidence="4" type="ORF">MOV92_02410</name>
</gene>
<dbReference type="EMBL" id="CP093547">
    <property type="protein sequence ID" value="UNP30153.1"/>
    <property type="molecule type" value="Genomic_DNA"/>
</dbReference>
<feature type="domain" description="DUF2007" evidence="3">
    <location>
        <begin position="1"/>
        <end position="67"/>
    </location>
</feature>
<evidence type="ECO:0000313" key="5">
    <source>
        <dbReference type="Proteomes" id="UP000829194"/>
    </source>
</evidence>
<name>A0ABY3XC08_9GAMM</name>
<feature type="transmembrane region" description="Helical" evidence="2">
    <location>
        <begin position="113"/>
        <end position="137"/>
    </location>
</feature>
<organism evidence="4 5">
    <name type="scientific">Lysobacter gummosus</name>
    <dbReference type="NCBI Taxonomy" id="262324"/>
    <lineage>
        <taxon>Bacteria</taxon>
        <taxon>Pseudomonadati</taxon>
        <taxon>Pseudomonadota</taxon>
        <taxon>Gammaproteobacteria</taxon>
        <taxon>Lysobacterales</taxon>
        <taxon>Lysobacteraceae</taxon>
        <taxon>Lysobacter</taxon>
    </lineage>
</organism>
<dbReference type="Gene3D" id="3.30.70.790">
    <property type="entry name" value="UreE, C-terminal domain"/>
    <property type="match status" value="1"/>
</dbReference>